<sequence length="361" mass="40815">MDMNHTQDPGSSSAIDEFEQASNAIVPYLMERSDEFRELVRLRKKGWQNAAGGDAYFQRQRQLADTADDKTALGFYKVMQKIARQLHQHTGAFSVPTTVVAHTPYMLDMCMAPGGFLISALRRMANAQALAFSLPMSSGGHRCLVENDRIQTRFLDITMLAEDMGMGVESISPDHPDAGKFLPRQLEPNQLFDLVICDGHVLRTHSLPAYRQIRESSRLINTQLALGLEHLRPGGTIIVRLHKLESWPTATLIRTFSNFSSIRLYKPEPMHAKRSSFYMVASAVSSRHPLAIRAVERWKAIWRAATFGSGQEYRDILWTGEDNVHEFLDAYGPQMVELGREIWRVQAKALAKAPFIRESEL</sequence>
<dbReference type="SUPFAM" id="SSF53335">
    <property type="entry name" value="S-adenosyl-L-methionine-dependent methyltransferases"/>
    <property type="match status" value="1"/>
</dbReference>
<evidence type="ECO:0000259" key="1">
    <source>
        <dbReference type="Pfam" id="PF01728"/>
    </source>
</evidence>
<dbReference type="Proteomes" id="UP000037136">
    <property type="component" value="Unassembled WGS sequence"/>
</dbReference>
<organism evidence="2 3">
    <name type="scientific">Ophiocordyceps unilateralis</name>
    <name type="common">Zombie-ant fungus</name>
    <name type="synonym">Torrubia unilateralis</name>
    <dbReference type="NCBI Taxonomy" id="268505"/>
    <lineage>
        <taxon>Eukaryota</taxon>
        <taxon>Fungi</taxon>
        <taxon>Dikarya</taxon>
        <taxon>Ascomycota</taxon>
        <taxon>Pezizomycotina</taxon>
        <taxon>Sordariomycetes</taxon>
        <taxon>Hypocreomycetidae</taxon>
        <taxon>Hypocreales</taxon>
        <taxon>Ophiocordycipitaceae</taxon>
        <taxon>Ophiocordyceps</taxon>
    </lineage>
</organism>
<evidence type="ECO:0000313" key="2">
    <source>
        <dbReference type="EMBL" id="PFH63120.1"/>
    </source>
</evidence>
<dbReference type="Gene3D" id="3.40.50.150">
    <property type="entry name" value="Vaccinia Virus protein VP39"/>
    <property type="match status" value="1"/>
</dbReference>
<dbReference type="Pfam" id="PF01728">
    <property type="entry name" value="FtsJ"/>
    <property type="match status" value="1"/>
</dbReference>
<dbReference type="InterPro" id="IPR002877">
    <property type="entry name" value="RNA_MeTrfase_FtsJ_dom"/>
</dbReference>
<dbReference type="STRING" id="268505.A0A2A9PRT0"/>
<feature type="domain" description="Ribosomal RNA methyltransferase FtsJ" evidence="1">
    <location>
        <begin position="105"/>
        <end position="281"/>
    </location>
</feature>
<proteinExistence type="predicted"/>
<keyword evidence="3" id="KW-1185">Reference proteome</keyword>
<protein>
    <recommendedName>
        <fullName evidence="1">Ribosomal RNA methyltransferase FtsJ domain-containing protein</fullName>
    </recommendedName>
</protein>
<dbReference type="GO" id="GO:0008168">
    <property type="term" value="F:methyltransferase activity"/>
    <property type="evidence" value="ECO:0007669"/>
    <property type="project" value="InterPro"/>
</dbReference>
<dbReference type="GO" id="GO:0032259">
    <property type="term" value="P:methylation"/>
    <property type="evidence" value="ECO:0007669"/>
    <property type="project" value="InterPro"/>
</dbReference>
<dbReference type="InterPro" id="IPR029063">
    <property type="entry name" value="SAM-dependent_MTases_sf"/>
</dbReference>
<reference evidence="2 3" key="1">
    <citation type="journal article" date="2015" name="BMC Genomics">
        <title>Gene expression during zombie ant biting behavior reflects the complexity underlying fungal parasitic behavioral manipulation.</title>
        <authorList>
            <person name="de Bekker C."/>
            <person name="Ohm R.A."/>
            <person name="Loreto R.G."/>
            <person name="Sebastian A."/>
            <person name="Albert I."/>
            <person name="Merrow M."/>
            <person name="Brachmann A."/>
            <person name="Hughes D.P."/>
        </authorList>
    </citation>
    <scope>NUCLEOTIDE SEQUENCE [LARGE SCALE GENOMIC DNA]</scope>
    <source>
        <strain evidence="2 3">SC16a</strain>
    </source>
</reference>
<dbReference type="AlphaFoldDB" id="A0A2A9PRT0"/>
<reference evidence="2 3" key="2">
    <citation type="journal article" date="2017" name="Sci. Rep.">
        <title>Ant-infecting Ophiocordyceps genomes reveal a high diversity of potential behavioral manipulation genes and a possible major role for enterotoxins.</title>
        <authorList>
            <person name="de Bekker C."/>
            <person name="Ohm R.A."/>
            <person name="Evans H.C."/>
            <person name="Brachmann A."/>
            <person name="Hughes D.P."/>
        </authorList>
    </citation>
    <scope>NUCLEOTIDE SEQUENCE [LARGE SCALE GENOMIC DNA]</scope>
    <source>
        <strain evidence="2 3">SC16a</strain>
    </source>
</reference>
<name>A0A2A9PRT0_OPHUN</name>
<gene>
    <name evidence="2" type="ORF">XA68_17764</name>
</gene>
<dbReference type="EMBL" id="LAZP02000008">
    <property type="protein sequence ID" value="PFH63120.1"/>
    <property type="molecule type" value="Genomic_DNA"/>
</dbReference>
<dbReference type="OrthoDB" id="417125at2759"/>
<comment type="caution">
    <text evidence="2">The sequence shown here is derived from an EMBL/GenBank/DDBJ whole genome shotgun (WGS) entry which is preliminary data.</text>
</comment>
<accession>A0A2A9PRT0</accession>
<evidence type="ECO:0000313" key="3">
    <source>
        <dbReference type="Proteomes" id="UP000037136"/>
    </source>
</evidence>